<organism evidence="1 2">
    <name type="scientific">Candidatus Nitrosocosmicus franklandianus</name>
    <dbReference type="NCBI Taxonomy" id="1798806"/>
    <lineage>
        <taxon>Archaea</taxon>
        <taxon>Nitrososphaerota</taxon>
        <taxon>Nitrososphaeria</taxon>
        <taxon>Nitrososphaerales</taxon>
        <taxon>Nitrososphaeraceae</taxon>
        <taxon>Candidatus Nitrosocosmicus</taxon>
    </lineage>
</organism>
<sequence>MKSIIFTGFVLVSMLFAGVGTSFENLKSFEASAQSDSNNEENTRILDQLITNLTQAQNTVSSNNTELTTTQLTSIIGELSDLLGKITTDNNGKYLDTHTHFTNHNGHAHTVTHTHPHHADHHSHHESWFDKHHIYDPSNCKPGLMC</sequence>
<evidence type="ECO:0000313" key="1">
    <source>
        <dbReference type="EMBL" id="VFJ14297.1"/>
    </source>
</evidence>
<name>A0A484IDX0_9ARCH</name>
<dbReference type="OrthoDB" id="11831at2157"/>
<dbReference type="GeneID" id="39421274"/>
<dbReference type="RefSeq" id="WP_134484549.1">
    <property type="nucleotide sequence ID" value="NZ_LR216287.1"/>
</dbReference>
<gene>
    <name evidence="1" type="ORF">NFRAN_1975</name>
</gene>
<keyword evidence="2" id="KW-1185">Reference proteome</keyword>
<proteinExistence type="predicted"/>
<dbReference type="EMBL" id="LR216287">
    <property type="protein sequence ID" value="VFJ14297.1"/>
    <property type="molecule type" value="Genomic_DNA"/>
</dbReference>
<protein>
    <submittedName>
        <fullName evidence="1">Uncharacterized protein</fullName>
    </submittedName>
</protein>
<dbReference type="KEGG" id="nfn:NFRAN_1975"/>
<reference evidence="1 2" key="1">
    <citation type="submission" date="2019-02" db="EMBL/GenBank/DDBJ databases">
        <authorList>
            <person name="Lehtovirta-Morley E L."/>
        </authorList>
    </citation>
    <scope>NUCLEOTIDE SEQUENCE [LARGE SCALE GENOMIC DNA]</scope>
    <source>
        <strain evidence="1">NFRAN1</strain>
    </source>
</reference>
<dbReference type="Proteomes" id="UP000294299">
    <property type="component" value="Chromosome NFRAN"/>
</dbReference>
<evidence type="ECO:0000313" key="2">
    <source>
        <dbReference type="Proteomes" id="UP000294299"/>
    </source>
</evidence>
<accession>A0A484IDX0</accession>
<dbReference type="AlphaFoldDB" id="A0A484IDX0"/>